<dbReference type="GO" id="GO:0019062">
    <property type="term" value="P:virion attachment to host cell"/>
    <property type="evidence" value="ECO:0007669"/>
    <property type="project" value="UniProtKB-KW"/>
</dbReference>
<dbReference type="GO" id="GO:0046718">
    <property type="term" value="P:symbiont entry into host cell"/>
    <property type="evidence" value="ECO:0007669"/>
    <property type="project" value="UniProtKB-KW"/>
</dbReference>
<accession>A0A8S5QAU4</accession>
<dbReference type="GO" id="GO:0044423">
    <property type="term" value="C:virion component"/>
    <property type="evidence" value="ECO:0007669"/>
    <property type="project" value="UniProtKB-KW"/>
</dbReference>
<evidence type="ECO:0000256" key="1">
    <source>
        <dbReference type="ARBA" id="ARBA00004328"/>
    </source>
</evidence>
<protein>
    <submittedName>
        <fullName evidence="6">Head fiber protein</fullName>
    </submittedName>
</protein>
<evidence type="ECO:0000256" key="4">
    <source>
        <dbReference type="ARBA" id="ARBA00022844"/>
    </source>
</evidence>
<sequence length="193" mass="20669">MAGFKYNLPPKEEQEERYDVSTGLRRRGNYVLDVAGLVVGSYVPSFTPIAADLKAKTAKIVVNVLVKENVGATDTKVKIAKGSYVVMGTILGNGTKGATVNAIDKSKAEYDELTLSAAMGALKSGDVLFEAKAADGTTPKNVANSALYETHKVADGINCVALLQRAFEIEPEKLVTPFSAKDKANLPHFQFNE</sequence>
<evidence type="ECO:0000256" key="3">
    <source>
        <dbReference type="ARBA" id="ARBA00022804"/>
    </source>
</evidence>
<comment type="subcellular location">
    <subcellularLocation>
        <location evidence="1">Virion</location>
    </subcellularLocation>
</comment>
<dbReference type="Pfam" id="PF11133">
    <property type="entry name" value="Phage_head_fibr"/>
    <property type="match status" value="1"/>
</dbReference>
<keyword evidence="2" id="KW-0945">Host-virus interaction</keyword>
<dbReference type="InterPro" id="IPR022741">
    <property type="entry name" value="Phage_B103_Gp8"/>
</dbReference>
<organism evidence="6">
    <name type="scientific">Siphoviridae sp. ct2ZW1</name>
    <dbReference type="NCBI Taxonomy" id="2825316"/>
    <lineage>
        <taxon>Viruses</taxon>
        <taxon>Duplodnaviria</taxon>
        <taxon>Heunggongvirae</taxon>
        <taxon>Uroviricota</taxon>
        <taxon>Caudoviricetes</taxon>
    </lineage>
</organism>
<keyword evidence="4" id="KW-0946">Virion</keyword>
<name>A0A8S5QAU4_9CAUD</name>
<keyword evidence="3" id="KW-1161">Viral attachment to host cell</keyword>
<proteinExistence type="predicted"/>
<keyword evidence="5" id="KW-1160">Virus entry into host cell</keyword>
<evidence type="ECO:0000313" key="6">
    <source>
        <dbReference type="EMBL" id="DAE15636.1"/>
    </source>
</evidence>
<dbReference type="EMBL" id="BK015609">
    <property type="protein sequence ID" value="DAE15636.1"/>
    <property type="molecule type" value="Genomic_DNA"/>
</dbReference>
<evidence type="ECO:0000256" key="2">
    <source>
        <dbReference type="ARBA" id="ARBA00022581"/>
    </source>
</evidence>
<evidence type="ECO:0000256" key="5">
    <source>
        <dbReference type="ARBA" id="ARBA00023296"/>
    </source>
</evidence>
<reference evidence="6" key="1">
    <citation type="journal article" date="2021" name="Proc. Natl. Acad. Sci. U.S.A.">
        <title>A Catalog of Tens of Thousands of Viruses from Human Metagenomes Reveals Hidden Associations with Chronic Diseases.</title>
        <authorList>
            <person name="Tisza M.J."/>
            <person name="Buck C.B."/>
        </authorList>
    </citation>
    <scope>NUCLEOTIDE SEQUENCE</scope>
    <source>
        <strain evidence="6">Ct2ZW1</strain>
    </source>
</reference>